<proteinExistence type="predicted"/>
<sequence length="82" mass="9229">MTGATIDKISVTLEPPPAPNAWQYWLQSSPYGQQLLALLQVVSAAASTSRRVFRGKPVPVRERLVMEVNAATPRRSRRWPRD</sequence>
<organism evidence="1 2">
    <name type="scientific">Fimbriiglobus ruber</name>
    <dbReference type="NCBI Taxonomy" id="1908690"/>
    <lineage>
        <taxon>Bacteria</taxon>
        <taxon>Pseudomonadati</taxon>
        <taxon>Planctomycetota</taxon>
        <taxon>Planctomycetia</taxon>
        <taxon>Gemmatales</taxon>
        <taxon>Gemmataceae</taxon>
        <taxon>Fimbriiglobus</taxon>
    </lineage>
</organism>
<accession>A0A225E1Z7</accession>
<name>A0A225E1Z7_9BACT</name>
<gene>
    <name evidence="1" type="ORF">FRUB_01270</name>
</gene>
<dbReference type="EMBL" id="NIDE01000001">
    <property type="protein sequence ID" value="OWK47571.1"/>
    <property type="molecule type" value="Genomic_DNA"/>
</dbReference>
<keyword evidence="2" id="KW-1185">Reference proteome</keyword>
<evidence type="ECO:0000313" key="1">
    <source>
        <dbReference type="EMBL" id="OWK47571.1"/>
    </source>
</evidence>
<evidence type="ECO:0000313" key="2">
    <source>
        <dbReference type="Proteomes" id="UP000214646"/>
    </source>
</evidence>
<protein>
    <submittedName>
        <fullName evidence="1">Uncharacterized protein</fullName>
    </submittedName>
</protein>
<comment type="caution">
    <text evidence="1">The sequence shown here is derived from an EMBL/GenBank/DDBJ whole genome shotgun (WGS) entry which is preliminary data.</text>
</comment>
<reference evidence="2" key="1">
    <citation type="submission" date="2017-06" db="EMBL/GenBank/DDBJ databases">
        <title>Genome analysis of Fimbriiglobus ruber SP5, the first member of the order Planctomycetales with confirmed chitinolytic capability.</title>
        <authorList>
            <person name="Ravin N.V."/>
            <person name="Rakitin A.L."/>
            <person name="Ivanova A.A."/>
            <person name="Beletsky A.V."/>
            <person name="Kulichevskaya I.S."/>
            <person name="Mardanov A.V."/>
            <person name="Dedysh S.N."/>
        </authorList>
    </citation>
    <scope>NUCLEOTIDE SEQUENCE [LARGE SCALE GENOMIC DNA]</scope>
    <source>
        <strain evidence="2">SP5</strain>
    </source>
</reference>
<dbReference type="AlphaFoldDB" id="A0A225E1Z7"/>
<dbReference type="Proteomes" id="UP000214646">
    <property type="component" value="Unassembled WGS sequence"/>
</dbReference>